<keyword evidence="2" id="KW-0472">Membrane</keyword>
<dbReference type="EMBL" id="JAWLUM010000004">
    <property type="protein sequence ID" value="MDV7136312.1"/>
    <property type="molecule type" value="Genomic_DNA"/>
</dbReference>
<name>A0ABU4EYJ5_WILMA</name>
<evidence type="ECO:0000256" key="2">
    <source>
        <dbReference type="SAM" id="Phobius"/>
    </source>
</evidence>
<sequence>MLVLALGATLVGFVLLVAALISGILWLAVACIVVCVIGVGFLLADLIGLGRRSNPDQADHDARADSGGDDQADPGSADQVRDRSGHQPDADAQGHSDAPGHRYDDDPPTEEIHLDKPR</sequence>
<feature type="region of interest" description="Disordered" evidence="1">
    <location>
        <begin position="54"/>
        <end position="118"/>
    </location>
</feature>
<keyword evidence="2" id="KW-1133">Transmembrane helix</keyword>
<keyword evidence="2" id="KW-0812">Transmembrane</keyword>
<feature type="compositionally biased region" description="Basic and acidic residues" evidence="1">
    <location>
        <begin position="54"/>
        <end position="66"/>
    </location>
</feature>
<evidence type="ECO:0000256" key="1">
    <source>
        <dbReference type="SAM" id="MobiDB-lite"/>
    </source>
</evidence>
<proteinExistence type="predicted"/>
<protein>
    <recommendedName>
        <fullName evidence="5">DUF308 domain-containing protein</fullName>
    </recommendedName>
</protein>
<evidence type="ECO:0000313" key="3">
    <source>
        <dbReference type="EMBL" id="MDV7136312.1"/>
    </source>
</evidence>
<organism evidence="3 4">
    <name type="scientific">Williamsia marianensis</name>
    <dbReference type="NCBI Taxonomy" id="85044"/>
    <lineage>
        <taxon>Bacteria</taxon>
        <taxon>Bacillati</taxon>
        <taxon>Actinomycetota</taxon>
        <taxon>Actinomycetes</taxon>
        <taxon>Mycobacteriales</taxon>
        <taxon>Nocardiaceae</taxon>
        <taxon>Williamsia</taxon>
    </lineage>
</organism>
<gene>
    <name evidence="3" type="ORF">R4198_21655</name>
</gene>
<dbReference type="Proteomes" id="UP001185792">
    <property type="component" value="Unassembled WGS sequence"/>
</dbReference>
<dbReference type="RefSeq" id="WP_317714359.1">
    <property type="nucleotide sequence ID" value="NZ_JAWLUM010000004.1"/>
</dbReference>
<evidence type="ECO:0000313" key="4">
    <source>
        <dbReference type="Proteomes" id="UP001185792"/>
    </source>
</evidence>
<keyword evidence="4" id="KW-1185">Reference proteome</keyword>
<feature type="transmembrane region" description="Helical" evidence="2">
    <location>
        <begin position="12"/>
        <end position="44"/>
    </location>
</feature>
<feature type="compositionally biased region" description="Basic and acidic residues" evidence="1">
    <location>
        <begin position="79"/>
        <end position="118"/>
    </location>
</feature>
<comment type="caution">
    <text evidence="3">The sequence shown here is derived from an EMBL/GenBank/DDBJ whole genome shotgun (WGS) entry which is preliminary data.</text>
</comment>
<evidence type="ECO:0008006" key="5">
    <source>
        <dbReference type="Google" id="ProtNLM"/>
    </source>
</evidence>
<accession>A0ABU4EYJ5</accession>
<reference evidence="3 4" key="1">
    <citation type="submission" date="2023-10" db="EMBL/GenBank/DDBJ databases">
        <title>Development of a sustainable strategy for remediation of hydrocarbon-contaminated territories based on the waste exchange concept.</title>
        <authorList>
            <person name="Krivoruchko A."/>
        </authorList>
    </citation>
    <scope>NUCLEOTIDE SEQUENCE [LARGE SCALE GENOMIC DNA]</scope>
    <source>
        <strain evidence="3 4">IEGM 1236</strain>
    </source>
</reference>